<dbReference type="AlphaFoldDB" id="A0A395NH02"/>
<keyword evidence="3" id="KW-1185">Reference proteome</keyword>
<gene>
    <name evidence="2" type="ORF">TARUN_7043</name>
</gene>
<dbReference type="EMBL" id="PXOA01000460">
    <property type="protein sequence ID" value="RFU75201.1"/>
    <property type="molecule type" value="Genomic_DNA"/>
</dbReference>
<reference evidence="2 3" key="1">
    <citation type="journal article" date="2018" name="PLoS Pathog.">
        <title>Evolution of structural diversity of trichothecenes, a family of toxins produced by plant pathogenic and entomopathogenic fungi.</title>
        <authorList>
            <person name="Proctor R.H."/>
            <person name="McCormick S.P."/>
            <person name="Kim H.S."/>
            <person name="Cardoza R.E."/>
            <person name="Stanley A.M."/>
            <person name="Lindo L."/>
            <person name="Kelly A."/>
            <person name="Brown D.W."/>
            <person name="Lee T."/>
            <person name="Vaughan M.M."/>
            <person name="Alexander N.J."/>
            <person name="Busman M."/>
            <person name="Gutierrez S."/>
        </authorList>
    </citation>
    <scope>NUCLEOTIDE SEQUENCE [LARGE SCALE GENOMIC DNA]</scope>
    <source>
        <strain evidence="2 3">IBT 40837</strain>
    </source>
</reference>
<proteinExistence type="predicted"/>
<evidence type="ECO:0000256" key="1">
    <source>
        <dbReference type="SAM" id="MobiDB-lite"/>
    </source>
</evidence>
<comment type="caution">
    <text evidence="2">The sequence shown here is derived from an EMBL/GenBank/DDBJ whole genome shotgun (WGS) entry which is preliminary data.</text>
</comment>
<evidence type="ECO:0000313" key="2">
    <source>
        <dbReference type="EMBL" id="RFU75201.1"/>
    </source>
</evidence>
<evidence type="ECO:0000313" key="3">
    <source>
        <dbReference type="Proteomes" id="UP000266272"/>
    </source>
</evidence>
<accession>A0A395NH02</accession>
<sequence>MQTQRGRPREADPEADETQSAAAHTSSKVCVHCHGLHSGASICGAVLCVAAQRTRRAHCGGAHPAFSPAKLKLPHRERAVDKGVSTTVWMGPAGSKSTNGRGPAHQGAFDAP</sequence>
<protein>
    <submittedName>
        <fullName evidence="2">Uncharacterized protein</fullName>
    </submittedName>
</protein>
<dbReference type="Proteomes" id="UP000266272">
    <property type="component" value="Unassembled WGS sequence"/>
</dbReference>
<name>A0A395NH02_TRIAR</name>
<organism evidence="2 3">
    <name type="scientific">Trichoderma arundinaceum</name>
    <dbReference type="NCBI Taxonomy" id="490622"/>
    <lineage>
        <taxon>Eukaryota</taxon>
        <taxon>Fungi</taxon>
        <taxon>Dikarya</taxon>
        <taxon>Ascomycota</taxon>
        <taxon>Pezizomycotina</taxon>
        <taxon>Sordariomycetes</taxon>
        <taxon>Hypocreomycetidae</taxon>
        <taxon>Hypocreales</taxon>
        <taxon>Hypocreaceae</taxon>
        <taxon>Trichoderma</taxon>
    </lineage>
</organism>
<feature type="region of interest" description="Disordered" evidence="1">
    <location>
        <begin position="83"/>
        <end position="112"/>
    </location>
</feature>
<feature type="region of interest" description="Disordered" evidence="1">
    <location>
        <begin position="1"/>
        <end position="24"/>
    </location>
</feature>